<evidence type="ECO:0000256" key="8">
    <source>
        <dbReference type="ARBA" id="ARBA00022660"/>
    </source>
</evidence>
<keyword evidence="12" id="KW-0472">Membrane</keyword>
<dbReference type="Proteomes" id="UP001217417">
    <property type="component" value="Unassembled WGS sequence"/>
</dbReference>
<feature type="disulfide bond" evidence="16">
    <location>
        <begin position="14"/>
        <end position="48"/>
    </location>
</feature>
<evidence type="ECO:0000256" key="4">
    <source>
        <dbReference type="ARBA" id="ARBA00007372"/>
    </source>
</evidence>
<dbReference type="GeneID" id="80879103"/>
<dbReference type="RefSeq" id="XP_056043815.1">
    <property type="nucleotide sequence ID" value="XM_056183937.1"/>
</dbReference>
<evidence type="ECO:0000256" key="17">
    <source>
        <dbReference type="SAM" id="MobiDB-lite"/>
    </source>
</evidence>
<dbReference type="AlphaFoldDB" id="A0AAD7QS59"/>
<keyword evidence="10" id="KW-0249">Electron transport</keyword>
<protein>
    <recommendedName>
        <fullName evidence="6">NADH dehydrogenase [ubiquinone] iron-sulfur protein 5</fullName>
    </recommendedName>
    <alternativeName>
        <fullName evidence="14">Complex I-15 kDa</fullName>
    </alternativeName>
    <alternativeName>
        <fullName evidence="15">NADH-ubiquinone oxidoreductase 15 kDa subunit</fullName>
    </alternativeName>
</protein>
<proteinExistence type="inferred from homology"/>
<keyword evidence="11" id="KW-0496">Mitochondrion</keyword>
<evidence type="ECO:0000256" key="7">
    <source>
        <dbReference type="ARBA" id="ARBA00022448"/>
    </source>
</evidence>
<dbReference type="GO" id="GO:0005758">
    <property type="term" value="C:mitochondrial intermembrane space"/>
    <property type="evidence" value="ECO:0007669"/>
    <property type="project" value="UniProtKB-SubCell"/>
</dbReference>
<dbReference type="CDD" id="cd24141">
    <property type="entry name" value="NDUFS5-like"/>
    <property type="match status" value="1"/>
</dbReference>
<evidence type="ECO:0000256" key="14">
    <source>
        <dbReference type="ARBA" id="ARBA00031222"/>
    </source>
</evidence>
<dbReference type="PANTHER" id="PTHR15224">
    <property type="entry name" value="NADH DEHYDROGENASE [UBIQUINONE] IRON-SULFUR PROTEIN 5"/>
    <property type="match status" value="1"/>
</dbReference>
<name>A0AAD7QS59_9ASCO</name>
<evidence type="ECO:0000256" key="9">
    <source>
        <dbReference type="ARBA" id="ARBA00022792"/>
    </source>
</evidence>
<organism evidence="18 19">
    <name type="scientific">Lipomyces tetrasporus</name>
    <dbReference type="NCBI Taxonomy" id="54092"/>
    <lineage>
        <taxon>Eukaryota</taxon>
        <taxon>Fungi</taxon>
        <taxon>Dikarya</taxon>
        <taxon>Ascomycota</taxon>
        <taxon>Saccharomycotina</taxon>
        <taxon>Lipomycetes</taxon>
        <taxon>Lipomycetales</taxon>
        <taxon>Lipomycetaceae</taxon>
        <taxon>Lipomyces</taxon>
    </lineage>
</organism>
<evidence type="ECO:0000256" key="11">
    <source>
        <dbReference type="ARBA" id="ARBA00023128"/>
    </source>
</evidence>
<reference evidence="18" key="1">
    <citation type="submission" date="2023-03" db="EMBL/GenBank/DDBJ databases">
        <title>Near-Complete genome sequence of Lipomyces tetrasporous NRRL Y-64009, an oleaginous yeast capable of growing on lignocellulosic hydrolysates.</title>
        <authorList>
            <consortium name="Lawrence Berkeley National Laboratory"/>
            <person name="Jagtap S.S."/>
            <person name="Liu J.-J."/>
            <person name="Walukiewicz H.E."/>
            <person name="Pangilinan J."/>
            <person name="Lipzen A."/>
            <person name="Ahrendt S."/>
            <person name="Koriabine M."/>
            <person name="Cobaugh K."/>
            <person name="Salamov A."/>
            <person name="Yoshinaga Y."/>
            <person name="Ng V."/>
            <person name="Daum C."/>
            <person name="Grigoriev I.V."/>
            <person name="Slininger P.J."/>
            <person name="Dien B.S."/>
            <person name="Jin Y.-S."/>
            <person name="Rao C.V."/>
        </authorList>
    </citation>
    <scope>NUCLEOTIDE SEQUENCE</scope>
    <source>
        <strain evidence="18">NRRL Y-64009</strain>
    </source>
</reference>
<evidence type="ECO:0000313" key="19">
    <source>
        <dbReference type="Proteomes" id="UP001217417"/>
    </source>
</evidence>
<keyword evidence="13 16" id="KW-1015">Disulfide bond</keyword>
<comment type="caution">
    <text evidence="18">The sequence shown here is derived from an EMBL/GenBank/DDBJ whole genome shotgun (WGS) entry which is preliminary data.</text>
</comment>
<comment type="subunit">
    <text evidence="5">Mammalian complex I is composed of 45 different subunits. This is a component of the iron-sulfur (IP) fragment of the enzyme.</text>
</comment>
<comment type="similarity">
    <text evidence="4">Belongs to the complex I NDUFS5 subunit family.</text>
</comment>
<dbReference type="PANTHER" id="PTHR15224:SF1">
    <property type="entry name" value="NADH DEHYDROGENASE [UBIQUINONE] IRON-SULFUR PROTEIN 5"/>
    <property type="match status" value="1"/>
</dbReference>
<dbReference type="EMBL" id="JARPMG010000005">
    <property type="protein sequence ID" value="KAJ8100365.1"/>
    <property type="molecule type" value="Genomic_DNA"/>
</dbReference>
<keyword evidence="7" id="KW-0813">Transport</keyword>
<keyword evidence="9" id="KW-0999">Mitochondrion inner membrane</keyword>
<evidence type="ECO:0000256" key="2">
    <source>
        <dbReference type="ARBA" id="ARBA00004569"/>
    </source>
</evidence>
<evidence type="ECO:0000256" key="15">
    <source>
        <dbReference type="ARBA" id="ARBA00032739"/>
    </source>
</evidence>
<dbReference type="GO" id="GO:0032981">
    <property type="term" value="P:mitochondrial respiratory chain complex I assembly"/>
    <property type="evidence" value="ECO:0007669"/>
    <property type="project" value="TreeGrafter"/>
</dbReference>
<feature type="disulfide bond" evidence="16">
    <location>
        <begin position="24"/>
        <end position="38"/>
    </location>
</feature>
<dbReference type="InterPro" id="IPR019342">
    <property type="entry name" value="NADH_UbQ_OxRdtase_FeS-su5"/>
</dbReference>
<accession>A0AAD7QS59</accession>
<comment type="function">
    <text evidence="1">Accessory subunit of the mitochondrial membrane respiratory chain NADH dehydrogenase (Complex I), that is believed not to be involved in catalysis. Complex I functions in the transfer of electrons from NADH to the respiratory chain. The immediate electron acceptor for the enzyme is believed to be ubiquinone.</text>
</comment>
<keyword evidence="19" id="KW-1185">Reference proteome</keyword>
<evidence type="ECO:0000256" key="16">
    <source>
        <dbReference type="PIRSR" id="PIRSR619342-50"/>
    </source>
</evidence>
<dbReference type="GO" id="GO:0005743">
    <property type="term" value="C:mitochondrial inner membrane"/>
    <property type="evidence" value="ECO:0007669"/>
    <property type="project" value="UniProtKB-SubCell"/>
</dbReference>
<evidence type="ECO:0000313" key="18">
    <source>
        <dbReference type="EMBL" id="KAJ8100365.1"/>
    </source>
</evidence>
<evidence type="ECO:0000256" key="10">
    <source>
        <dbReference type="ARBA" id="ARBA00022982"/>
    </source>
</evidence>
<gene>
    <name evidence="18" type="ORF">POJ06DRAFT_102733</name>
</gene>
<evidence type="ECO:0000256" key="12">
    <source>
        <dbReference type="ARBA" id="ARBA00023136"/>
    </source>
</evidence>
<evidence type="ECO:0000256" key="13">
    <source>
        <dbReference type="ARBA" id="ARBA00023157"/>
    </source>
</evidence>
<evidence type="ECO:0000256" key="1">
    <source>
        <dbReference type="ARBA" id="ARBA00003195"/>
    </source>
</evidence>
<feature type="region of interest" description="Disordered" evidence="17">
    <location>
        <begin position="67"/>
        <end position="88"/>
    </location>
</feature>
<evidence type="ECO:0000256" key="5">
    <source>
        <dbReference type="ARBA" id="ARBA00011261"/>
    </source>
</evidence>
<evidence type="ECO:0000256" key="6">
    <source>
        <dbReference type="ARBA" id="ARBA00013482"/>
    </source>
</evidence>
<evidence type="ECO:0000256" key="3">
    <source>
        <dbReference type="ARBA" id="ARBA00004637"/>
    </source>
</evidence>
<keyword evidence="8" id="KW-0679">Respiratory chain</keyword>
<sequence length="88" mass="10036">MASGFGLTGGKSRCYDLWVDLAQCETEFKSGAIERSACQTKLADFIECLDHKRERARLEEIREEILQKNKGDPPRRPQRGLLALNQIE</sequence>
<comment type="subcellular location">
    <subcellularLocation>
        <location evidence="3">Mitochondrion inner membrane</location>
        <topology evidence="3">Peripheral membrane protein</topology>
    </subcellularLocation>
    <subcellularLocation>
        <location evidence="2">Mitochondrion intermembrane space</location>
    </subcellularLocation>
</comment>